<dbReference type="EMBL" id="AAJDVX010000003">
    <property type="protein sequence ID" value="ECK8653388.1"/>
    <property type="molecule type" value="Genomic_DNA"/>
</dbReference>
<comment type="caution">
    <text evidence="1">The sequence shown here is derived from an EMBL/GenBank/DDBJ whole genome shotgun (WGS) entry which is preliminary data.</text>
</comment>
<reference evidence="1" key="1">
    <citation type="submission" date="2019-06" db="EMBL/GenBank/DDBJ databases">
        <authorList>
            <consortium name="GenomeTrakr network: Whole genome sequencing for foodborne pathogen traceback"/>
        </authorList>
    </citation>
    <scope>NUCLEOTIDE SEQUENCE</scope>
    <source>
        <strain evidence="1">MDH-2013-00187</strain>
    </source>
</reference>
<proteinExistence type="predicted"/>
<dbReference type="Gene3D" id="3.30.565.10">
    <property type="entry name" value="Histidine kinase-like ATPase, C-terminal domain"/>
    <property type="match status" value="1"/>
</dbReference>
<dbReference type="RefSeq" id="WP_058657982.1">
    <property type="nucleotide sequence ID" value="NZ_JYZW01000051.1"/>
</dbReference>
<accession>A0A5Y6U0F9</accession>
<organism evidence="1">
    <name type="scientific">Salmonella newport</name>
    <dbReference type="NCBI Taxonomy" id="108619"/>
    <lineage>
        <taxon>Bacteria</taxon>
        <taxon>Pseudomonadati</taxon>
        <taxon>Pseudomonadota</taxon>
        <taxon>Gammaproteobacteria</taxon>
        <taxon>Enterobacterales</taxon>
        <taxon>Enterobacteriaceae</taxon>
        <taxon>Salmonella</taxon>
    </lineage>
</organism>
<evidence type="ECO:0000313" key="1">
    <source>
        <dbReference type="EMBL" id="ECK8653388.1"/>
    </source>
</evidence>
<name>A0A5Y6U0F9_SALNE</name>
<gene>
    <name evidence="1" type="ORF">Y675_07495</name>
</gene>
<evidence type="ECO:0008006" key="2">
    <source>
        <dbReference type="Google" id="ProtNLM"/>
    </source>
</evidence>
<protein>
    <recommendedName>
        <fullName evidence="2">ATP-binding protein</fullName>
    </recommendedName>
</protein>
<dbReference type="SUPFAM" id="SSF55874">
    <property type="entry name" value="ATPase domain of HSP90 chaperone/DNA topoisomerase II/histidine kinase"/>
    <property type="match status" value="1"/>
</dbReference>
<sequence length="663" mass="76522">MAIQKKQTKNSERSIKSQLEKLTAEKAISEYIWNAFDAEATNVNITVVPNGLSGISSIEIIDDGTGIDFNEVDETFGQFLDSKKKAKRTPVTRGHKGKGRFSFCKFADKAEWTSWRNGQEFMLTIVSSHLNEYEYSDLSTCSHKNSGTKVVFNPVTIAEDYFNSIVIPYLQNDISWLLVAKPKLKLRINGQPISPIGYASTSNVTEFGEEDFNSKTVIWSSKPVVEKSYIYYLNNQGDIVYKEFSEMNKKGFDCSSYVISSWFDDFSESSDLFSESDNSVDSDVFKYISLKVKGQLREEYRKYKNNAADQLIQSYLNEGVFPEYKGENRMLNEFKRNQLIETIKVIYEAEPQIFSSLNKKQKKILIKLLDRIVETNNLSNLFDIFEGIVSLSEDEVDKLSSVIKRSSLSNITRTLSFVNDRLDVIDYFKKMLYEKKKESYEVKHIQKSIENNLWLFGEQYTLVASEEDKFDKALRKYLEKIKGFNEEHYNKYSVQHPDKNKEMDIFAAQKTKRYTENNEEYFHCIVIELKKPSIKLGDEELAQIKLYKNIISATDEFKDENTKWDFILVGNDISNSKITAANLSSDLETNKIHGEFGLVQKTTNMKIYVKTWKQILNEYDLRYNDLIDKLKLKELEIAEDMGPDELTAKIVEKTAGIPSSIQA</sequence>
<dbReference type="AlphaFoldDB" id="A0A5Y6U0F9"/>
<dbReference type="InterPro" id="IPR036890">
    <property type="entry name" value="HATPase_C_sf"/>
</dbReference>
<dbReference type="Pfam" id="PF13589">
    <property type="entry name" value="HATPase_c_3"/>
    <property type="match status" value="1"/>
</dbReference>